<protein>
    <submittedName>
        <fullName evidence="2">Endonuclease/exonuclease/phosphatase family metal-dependent hydrolase</fullName>
    </submittedName>
</protein>
<keyword evidence="2" id="KW-0269">Exonuclease</keyword>
<dbReference type="Pfam" id="PF03372">
    <property type="entry name" value="Exo_endo_phos"/>
    <property type="match status" value="1"/>
</dbReference>
<dbReference type="AlphaFoldDB" id="A0A7W7RZG0"/>
<gene>
    <name evidence="2" type="ORF">FHR32_005457</name>
</gene>
<keyword evidence="2" id="KW-0378">Hydrolase</keyword>
<reference evidence="2 3" key="1">
    <citation type="submission" date="2020-08" db="EMBL/GenBank/DDBJ databases">
        <title>Sequencing the genomes of 1000 actinobacteria strains.</title>
        <authorList>
            <person name="Klenk H.-P."/>
        </authorList>
    </citation>
    <scope>NUCLEOTIDE SEQUENCE [LARGE SCALE GENOMIC DNA]</scope>
    <source>
        <strain evidence="2 3">DSM 43023</strain>
    </source>
</reference>
<proteinExistence type="predicted"/>
<keyword evidence="3" id="KW-1185">Reference proteome</keyword>
<dbReference type="GO" id="GO:0004519">
    <property type="term" value="F:endonuclease activity"/>
    <property type="evidence" value="ECO:0007669"/>
    <property type="project" value="UniProtKB-KW"/>
</dbReference>
<evidence type="ECO:0000313" key="3">
    <source>
        <dbReference type="Proteomes" id="UP000534286"/>
    </source>
</evidence>
<comment type="caution">
    <text evidence="2">The sequence shown here is derived from an EMBL/GenBank/DDBJ whole genome shotgun (WGS) entry which is preliminary data.</text>
</comment>
<organism evidence="2 3">
    <name type="scientific">Streptosporangium album</name>
    <dbReference type="NCBI Taxonomy" id="47479"/>
    <lineage>
        <taxon>Bacteria</taxon>
        <taxon>Bacillati</taxon>
        <taxon>Actinomycetota</taxon>
        <taxon>Actinomycetes</taxon>
        <taxon>Streptosporangiales</taxon>
        <taxon>Streptosporangiaceae</taxon>
        <taxon>Streptosporangium</taxon>
    </lineage>
</organism>
<dbReference type="InterPro" id="IPR005135">
    <property type="entry name" value="Endo/exonuclease/phosphatase"/>
</dbReference>
<feature type="domain" description="Endonuclease/exonuclease/phosphatase" evidence="1">
    <location>
        <begin position="4"/>
        <end position="61"/>
    </location>
</feature>
<dbReference type="SUPFAM" id="SSF56219">
    <property type="entry name" value="DNase I-like"/>
    <property type="match status" value="1"/>
</dbReference>
<keyword evidence="2" id="KW-0540">Nuclease</keyword>
<dbReference type="InterPro" id="IPR036691">
    <property type="entry name" value="Endo/exonu/phosph_ase_sf"/>
</dbReference>
<evidence type="ECO:0000259" key="1">
    <source>
        <dbReference type="Pfam" id="PF03372"/>
    </source>
</evidence>
<dbReference type="Gene3D" id="3.60.10.10">
    <property type="entry name" value="Endonuclease/exonuclease/phosphatase"/>
    <property type="match status" value="1"/>
</dbReference>
<sequence>MRELLTAGYRDAADVTGQGFTPTWPQQGWEPVPGVTLDHVLADPRIGVRSFGVHRVPGTDHRAVFAELVLP</sequence>
<dbReference type="Proteomes" id="UP000534286">
    <property type="component" value="Unassembled WGS sequence"/>
</dbReference>
<evidence type="ECO:0000313" key="2">
    <source>
        <dbReference type="EMBL" id="MBB4941080.1"/>
    </source>
</evidence>
<dbReference type="GO" id="GO:0004527">
    <property type="term" value="F:exonuclease activity"/>
    <property type="evidence" value="ECO:0007669"/>
    <property type="project" value="UniProtKB-KW"/>
</dbReference>
<dbReference type="EMBL" id="JACHJU010000002">
    <property type="protein sequence ID" value="MBB4941080.1"/>
    <property type="molecule type" value="Genomic_DNA"/>
</dbReference>
<name>A0A7W7RZG0_9ACTN</name>
<keyword evidence="2" id="KW-0255">Endonuclease</keyword>
<accession>A0A7W7RZG0</accession>